<gene>
    <name evidence="4" type="ORF">FJT64_009606</name>
</gene>
<dbReference type="EMBL" id="VIIS01001815">
    <property type="protein sequence ID" value="KAF0292408.1"/>
    <property type="molecule type" value="Genomic_DNA"/>
</dbReference>
<evidence type="ECO:0000313" key="5">
    <source>
        <dbReference type="Proteomes" id="UP000440578"/>
    </source>
</evidence>
<sequence>MRPHPSPLLLSALLLLVPAVTCANPAERSAAASRRQPASLSGRTGRFLGLSPPPPPPPAAVPVYGAPAFADGTSADQLAVYDYSNVRNDLAHYSRTLDTAFGLLVALLAVLLLPLLVPLLVAAVAPWLLDTLTRALAEY</sequence>
<dbReference type="AlphaFoldDB" id="A0A6A4VQI9"/>
<keyword evidence="2" id="KW-0472">Membrane</keyword>
<keyword evidence="2" id="KW-0812">Transmembrane</keyword>
<feature type="chain" id="PRO_5025421339" evidence="3">
    <location>
        <begin position="23"/>
        <end position="139"/>
    </location>
</feature>
<evidence type="ECO:0000256" key="3">
    <source>
        <dbReference type="SAM" id="SignalP"/>
    </source>
</evidence>
<feature type="region of interest" description="Disordered" evidence="1">
    <location>
        <begin position="28"/>
        <end position="58"/>
    </location>
</feature>
<keyword evidence="3" id="KW-0732">Signal</keyword>
<feature type="signal peptide" evidence="3">
    <location>
        <begin position="1"/>
        <end position="22"/>
    </location>
</feature>
<feature type="compositionally biased region" description="Low complexity" evidence="1">
    <location>
        <begin position="28"/>
        <end position="39"/>
    </location>
</feature>
<evidence type="ECO:0000313" key="4">
    <source>
        <dbReference type="EMBL" id="KAF0292408.1"/>
    </source>
</evidence>
<comment type="caution">
    <text evidence="4">The sequence shown here is derived from an EMBL/GenBank/DDBJ whole genome shotgun (WGS) entry which is preliminary data.</text>
</comment>
<organism evidence="4 5">
    <name type="scientific">Amphibalanus amphitrite</name>
    <name type="common">Striped barnacle</name>
    <name type="synonym">Balanus amphitrite</name>
    <dbReference type="NCBI Taxonomy" id="1232801"/>
    <lineage>
        <taxon>Eukaryota</taxon>
        <taxon>Metazoa</taxon>
        <taxon>Ecdysozoa</taxon>
        <taxon>Arthropoda</taxon>
        <taxon>Crustacea</taxon>
        <taxon>Multicrustacea</taxon>
        <taxon>Cirripedia</taxon>
        <taxon>Thoracica</taxon>
        <taxon>Thoracicalcarea</taxon>
        <taxon>Balanomorpha</taxon>
        <taxon>Balanoidea</taxon>
        <taxon>Balanidae</taxon>
        <taxon>Amphibalaninae</taxon>
        <taxon>Amphibalanus</taxon>
    </lineage>
</organism>
<evidence type="ECO:0000256" key="2">
    <source>
        <dbReference type="SAM" id="Phobius"/>
    </source>
</evidence>
<keyword evidence="2" id="KW-1133">Transmembrane helix</keyword>
<accession>A0A6A4VQI9</accession>
<name>A0A6A4VQI9_AMPAM</name>
<feature type="transmembrane region" description="Helical" evidence="2">
    <location>
        <begin position="100"/>
        <end position="129"/>
    </location>
</feature>
<keyword evidence="5" id="KW-1185">Reference proteome</keyword>
<proteinExistence type="predicted"/>
<evidence type="ECO:0000256" key="1">
    <source>
        <dbReference type="SAM" id="MobiDB-lite"/>
    </source>
</evidence>
<reference evidence="4 5" key="1">
    <citation type="submission" date="2019-07" db="EMBL/GenBank/DDBJ databases">
        <title>Draft genome assembly of a fouling barnacle, Amphibalanus amphitrite (Darwin, 1854): The first reference genome for Thecostraca.</title>
        <authorList>
            <person name="Kim W."/>
        </authorList>
    </citation>
    <scope>NUCLEOTIDE SEQUENCE [LARGE SCALE GENOMIC DNA]</scope>
    <source>
        <strain evidence="4">SNU_AA5</strain>
        <tissue evidence="4">Soma without cirri and trophi</tissue>
    </source>
</reference>
<protein>
    <submittedName>
        <fullName evidence="4">Uncharacterized protein</fullName>
    </submittedName>
</protein>
<dbReference type="Proteomes" id="UP000440578">
    <property type="component" value="Unassembled WGS sequence"/>
</dbReference>